<keyword evidence="4" id="KW-0808">Transferase</keyword>
<reference evidence="7 8" key="1">
    <citation type="submission" date="2016-10" db="EMBL/GenBank/DDBJ databases">
        <authorList>
            <person name="Cai Z."/>
        </authorList>
    </citation>
    <scope>NUCLEOTIDE SEQUENCE [LARGE SCALE GENOMIC DNA]</scope>
</reference>
<evidence type="ECO:0000313" key="7">
    <source>
        <dbReference type="EMBL" id="SZX69558.1"/>
    </source>
</evidence>
<comment type="similarity">
    <text evidence="2">Belongs to the KptA/TPT1 family.</text>
</comment>
<evidence type="ECO:0000256" key="3">
    <source>
        <dbReference type="ARBA" id="ARBA00012007"/>
    </source>
</evidence>
<name>A0A383VVP6_TETOB</name>
<evidence type="ECO:0000256" key="5">
    <source>
        <dbReference type="ARBA" id="ARBA00023027"/>
    </source>
</evidence>
<protein>
    <recommendedName>
        <fullName evidence="3">2'-phosphotransferase</fullName>
        <ecNumber evidence="3">2.7.1.160</ecNumber>
    </recommendedName>
</protein>
<comment type="function">
    <text evidence="1">Catalyzes the last step of tRNA splicing, the transfer of the splice junction 2'-phosphate from ligated tRNA to NAD to produce ADP-ribose 1''-2'' cyclic phosphate.</text>
</comment>
<dbReference type="InterPro" id="IPR002745">
    <property type="entry name" value="Ptrans_KptA/Tpt1"/>
</dbReference>
<evidence type="ECO:0000256" key="6">
    <source>
        <dbReference type="ARBA" id="ARBA00047949"/>
    </source>
</evidence>
<keyword evidence="5" id="KW-0520">NAD</keyword>
<dbReference type="PANTHER" id="PTHR12684:SF2">
    <property type="entry name" value="TRNA 2'-PHOSPHOTRANSFERASE 1"/>
    <property type="match status" value="1"/>
</dbReference>
<dbReference type="Proteomes" id="UP000256970">
    <property type="component" value="Unassembled WGS sequence"/>
</dbReference>
<gene>
    <name evidence="7" type="ORF">BQ4739_LOCUS9859</name>
</gene>
<dbReference type="STRING" id="3088.A0A383VVP6"/>
<accession>A0A383VVP6</accession>
<dbReference type="Gene3D" id="3.20.170.30">
    <property type="match status" value="1"/>
</dbReference>
<sequence length="206" mass="22320">MSTGTSGGVRKPQPASRNVRISKELSYMLRHAPPPGSMDEQGFVSASVLMAHMKSKPTLQELQEVIESNDKKRFVLDESASSPRIRAAQGHSVQLQAPVLTPVTDASSVPCAVHATSKEGWEAIQASGSLLRMSRSHIHFATQPQLLRANSWASVMLRLKLQEALDAGHAFFLSSNGVLLCEGPLPVCFVEQLQQQQADQLWPGAG</sequence>
<keyword evidence="8" id="KW-1185">Reference proteome</keyword>
<dbReference type="EMBL" id="FNXT01000937">
    <property type="protein sequence ID" value="SZX69558.1"/>
    <property type="molecule type" value="Genomic_DNA"/>
</dbReference>
<dbReference type="PANTHER" id="PTHR12684">
    <property type="entry name" value="PUTATIVE PHOSPHOTRANSFERASE"/>
    <property type="match status" value="1"/>
</dbReference>
<dbReference type="AlphaFoldDB" id="A0A383VVP6"/>
<dbReference type="InterPro" id="IPR042080">
    <property type="entry name" value="RNA_2'-PTrans_N"/>
</dbReference>
<evidence type="ECO:0000256" key="2">
    <source>
        <dbReference type="ARBA" id="ARBA00009836"/>
    </source>
</evidence>
<evidence type="ECO:0000313" key="8">
    <source>
        <dbReference type="Proteomes" id="UP000256970"/>
    </source>
</evidence>
<dbReference type="SUPFAM" id="SSF56399">
    <property type="entry name" value="ADP-ribosylation"/>
    <property type="match status" value="1"/>
</dbReference>
<dbReference type="InterPro" id="IPR042081">
    <property type="entry name" value="RNA_2'-PTrans_C"/>
</dbReference>
<evidence type="ECO:0000256" key="1">
    <source>
        <dbReference type="ARBA" id="ARBA00003343"/>
    </source>
</evidence>
<organism evidence="7 8">
    <name type="scientific">Tetradesmus obliquus</name>
    <name type="common">Green alga</name>
    <name type="synonym">Acutodesmus obliquus</name>
    <dbReference type="NCBI Taxonomy" id="3088"/>
    <lineage>
        <taxon>Eukaryota</taxon>
        <taxon>Viridiplantae</taxon>
        <taxon>Chlorophyta</taxon>
        <taxon>core chlorophytes</taxon>
        <taxon>Chlorophyceae</taxon>
        <taxon>CS clade</taxon>
        <taxon>Sphaeropleales</taxon>
        <taxon>Scenedesmaceae</taxon>
        <taxon>Tetradesmus</taxon>
    </lineage>
</organism>
<comment type="catalytic activity">
    <reaction evidence="6">
        <text>2'-phospho-[ligated tRNA] + NAD(+) = mature tRNA + ADP-alpha-D-ribose 1'',2''-cyclic phosphate + nicotinamide</text>
        <dbReference type="Rhea" id="RHEA:23324"/>
        <dbReference type="Rhea" id="RHEA-COMP:11106"/>
        <dbReference type="Rhea" id="RHEA-COMP:11107"/>
        <dbReference type="ChEBI" id="CHEBI:17154"/>
        <dbReference type="ChEBI" id="CHEBI:57540"/>
        <dbReference type="ChEBI" id="CHEBI:76596"/>
        <dbReference type="ChEBI" id="CHEBI:82883"/>
        <dbReference type="ChEBI" id="CHEBI:85027"/>
        <dbReference type="EC" id="2.7.1.160"/>
    </reaction>
</comment>
<dbReference type="Pfam" id="PF01885">
    <property type="entry name" value="PTS_2-RNA"/>
    <property type="match status" value="1"/>
</dbReference>
<dbReference type="GO" id="GO:0006388">
    <property type="term" value="P:tRNA splicing, via endonucleolytic cleavage and ligation"/>
    <property type="evidence" value="ECO:0007669"/>
    <property type="project" value="TreeGrafter"/>
</dbReference>
<dbReference type="GO" id="GO:0000215">
    <property type="term" value="F:tRNA 2'-phosphotransferase activity"/>
    <property type="evidence" value="ECO:0007669"/>
    <property type="project" value="UniProtKB-EC"/>
</dbReference>
<dbReference type="EC" id="2.7.1.160" evidence="3"/>
<proteinExistence type="inferred from homology"/>
<evidence type="ECO:0000256" key="4">
    <source>
        <dbReference type="ARBA" id="ARBA00022679"/>
    </source>
</evidence>
<dbReference type="Gene3D" id="1.10.10.970">
    <property type="entry name" value="RNA 2'-phosphotransferase, Tpt1/KptA family, N-terminal domain"/>
    <property type="match status" value="1"/>
</dbReference>